<dbReference type="InterPro" id="IPR041516">
    <property type="entry name" value="LACTB2_WH"/>
</dbReference>
<dbReference type="InterPro" id="IPR001279">
    <property type="entry name" value="Metallo-B-lactamas"/>
</dbReference>
<dbReference type="Proteomes" id="UP000650833">
    <property type="component" value="Unassembled WGS sequence"/>
</dbReference>
<comment type="caution">
    <text evidence="6">The sequence shown here is derived from an EMBL/GenBank/DDBJ whole genome shotgun (WGS) entry which is preliminary data.</text>
</comment>
<sequence length="318" mass="36003">MTEVLAVLPKFSQLSSRVWRVLGLNPGKFTLQGTNTYLLGAGAQKILLDCGEGKPDYLSHLETSLQDIQSDAYISDIIISHGHSDHWGGLTDILNSSTLNPNNKIQVHKFTAIPEGYHIDHMDRFPDNISLNSLVDNQIFKAQDTTLRVIYTPGHTKDHCTFWLEEEQSIFTADCVLGQGTAVFDDLSEYITGLERLVTFQPKQLYPGHGPVVVEGTAKIQEYVDHRLERENQVIQLLTKEGTLEQGWTPMEIVETLYKGYPESLYIPAARGIVLHLHKLNKDGKAKTLEKHAFIQENYVQILNAKWYWTQKTSKNNL</sequence>
<dbReference type="Pfam" id="PF17778">
    <property type="entry name" value="WHD_BLACT"/>
    <property type="match status" value="1"/>
</dbReference>
<evidence type="ECO:0000256" key="3">
    <source>
        <dbReference type="ARBA" id="ARBA00022801"/>
    </source>
</evidence>
<evidence type="ECO:0000256" key="1">
    <source>
        <dbReference type="ARBA" id="ARBA00006759"/>
    </source>
</evidence>
<dbReference type="InterPro" id="IPR036866">
    <property type="entry name" value="RibonucZ/Hydroxyglut_hydro"/>
</dbReference>
<keyword evidence="3" id="KW-0378">Hydrolase</keyword>
<keyword evidence="7" id="KW-1185">Reference proteome</keyword>
<comment type="similarity">
    <text evidence="1">Belongs to the metallo-beta-lactamase superfamily. Glyoxalase II family.</text>
</comment>
<accession>A0A8H7V8Z3</accession>
<keyword evidence="4" id="KW-0862">Zinc</keyword>
<keyword evidence="2" id="KW-0479">Metal-binding</keyword>
<dbReference type="EMBL" id="JAEPRC010000122">
    <property type="protein sequence ID" value="KAG2207803.1"/>
    <property type="molecule type" value="Genomic_DNA"/>
</dbReference>
<gene>
    <name evidence="6" type="ORF">INT46_011202</name>
</gene>
<evidence type="ECO:0000313" key="7">
    <source>
        <dbReference type="Proteomes" id="UP000650833"/>
    </source>
</evidence>
<dbReference type="SUPFAM" id="SSF56281">
    <property type="entry name" value="Metallo-hydrolase/oxidoreductase"/>
    <property type="match status" value="1"/>
</dbReference>
<dbReference type="InterPro" id="IPR047921">
    <property type="entry name" value="LACTB2-like_MBL-fold"/>
</dbReference>
<dbReference type="CDD" id="cd07722">
    <property type="entry name" value="LACTB2-like_MBL-fold"/>
    <property type="match status" value="1"/>
</dbReference>
<dbReference type="GO" id="GO:0016787">
    <property type="term" value="F:hydrolase activity"/>
    <property type="evidence" value="ECO:0007669"/>
    <property type="project" value="UniProtKB-KW"/>
</dbReference>
<dbReference type="InterPro" id="IPR036388">
    <property type="entry name" value="WH-like_DNA-bd_sf"/>
</dbReference>
<evidence type="ECO:0000256" key="2">
    <source>
        <dbReference type="ARBA" id="ARBA00022723"/>
    </source>
</evidence>
<dbReference type="Gene3D" id="1.10.10.10">
    <property type="entry name" value="Winged helix-like DNA-binding domain superfamily/Winged helix DNA-binding domain"/>
    <property type="match status" value="1"/>
</dbReference>
<dbReference type="Gene3D" id="3.60.15.10">
    <property type="entry name" value="Ribonuclease Z/Hydroxyacylglutathione hydrolase-like"/>
    <property type="match status" value="1"/>
</dbReference>
<dbReference type="PANTHER" id="PTHR23131">
    <property type="entry name" value="ENDORIBONUCLEASE LACTB2"/>
    <property type="match status" value="1"/>
</dbReference>
<protein>
    <recommendedName>
        <fullName evidence="5">Metallo-beta-lactamase domain-containing protein</fullName>
    </recommendedName>
</protein>
<feature type="domain" description="Metallo-beta-lactamase" evidence="5">
    <location>
        <begin position="33"/>
        <end position="209"/>
    </location>
</feature>
<organism evidence="6 7">
    <name type="scientific">Mucor plumbeus</name>
    <dbReference type="NCBI Taxonomy" id="97098"/>
    <lineage>
        <taxon>Eukaryota</taxon>
        <taxon>Fungi</taxon>
        <taxon>Fungi incertae sedis</taxon>
        <taxon>Mucoromycota</taxon>
        <taxon>Mucoromycotina</taxon>
        <taxon>Mucoromycetes</taxon>
        <taxon>Mucorales</taxon>
        <taxon>Mucorineae</taxon>
        <taxon>Mucoraceae</taxon>
        <taxon>Mucor</taxon>
    </lineage>
</organism>
<dbReference type="SMART" id="SM00849">
    <property type="entry name" value="Lactamase_B"/>
    <property type="match status" value="1"/>
</dbReference>
<name>A0A8H7V8Z3_9FUNG</name>
<dbReference type="GO" id="GO:0044550">
    <property type="term" value="P:secondary metabolite biosynthetic process"/>
    <property type="evidence" value="ECO:0007669"/>
    <property type="project" value="TreeGrafter"/>
</dbReference>
<dbReference type="InterPro" id="IPR050662">
    <property type="entry name" value="Sec-metab_biosynth-thioest"/>
</dbReference>
<evidence type="ECO:0000256" key="4">
    <source>
        <dbReference type="ARBA" id="ARBA00022833"/>
    </source>
</evidence>
<evidence type="ECO:0000259" key="5">
    <source>
        <dbReference type="SMART" id="SM00849"/>
    </source>
</evidence>
<dbReference type="AlphaFoldDB" id="A0A8H7V8Z3"/>
<dbReference type="OrthoDB" id="17458at2759"/>
<dbReference type="FunFam" id="3.60.15.10:FF:000017">
    <property type="entry name" value="Lactamase beta 2"/>
    <property type="match status" value="1"/>
</dbReference>
<dbReference type="PANTHER" id="PTHR23131:SF0">
    <property type="entry name" value="ENDORIBONUCLEASE LACTB2"/>
    <property type="match status" value="1"/>
</dbReference>
<dbReference type="GO" id="GO:0046872">
    <property type="term" value="F:metal ion binding"/>
    <property type="evidence" value="ECO:0007669"/>
    <property type="project" value="UniProtKB-KW"/>
</dbReference>
<proteinExistence type="inferred from homology"/>
<dbReference type="Pfam" id="PF00753">
    <property type="entry name" value="Lactamase_B"/>
    <property type="match status" value="1"/>
</dbReference>
<reference evidence="6" key="1">
    <citation type="submission" date="2020-12" db="EMBL/GenBank/DDBJ databases">
        <title>Metabolic potential, ecology and presence of endohyphal bacteria is reflected in genomic diversity of Mucoromycotina.</title>
        <authorList>
            <person name="Muszewska A."/>
            <person name="Okrasinska A."/>
            <person name="Steczkiewicz K."/>
            <person name="Drgas O."/>
            <person name="Orlowska M."/>
            <person name="Perlinska-Lenart U."/>
            <person name="Aleksandrzak-Piekarczyk T."/>
            <person name="Szatraj K."/>
            <person name="Zielenkiewicz U."/>
            <person name="Pilsyk S."/>
            <person name="Malc E."/>
            <person name="Mieczkowski P."/>
            <person name="Kruszewska J.S."/>
            <person name="Biernat P."/>
            <person name="Pawlowska J."/>
        </authorList>
    </citation>
    <scope>NUCLEOTIDE SEQUENCE</scope>
    <source>
        <strain evidence="6">CBS 226.32</strain>
    </source>
</reference>
<evidence type="ECO:0000313" key="6">
    <source>
        <dbReference type="EMBL" id="KAG2207803.1"/>
    </source>
</evidence>